<gene>
    <name evidence="13" type="ORF">RGQ29_011644</name>
</gene>
<dbReference type="AlphaFoldDB" id="A0AAN7FYV0"/>
<dbReference type="PROSITE" id="PS51450">
    <property type="entry name" value="LRR"/>
    <property type="match status" value="1"/>
</dbReference>
<evidence type="ECO:0000256" key="6">
    <source>
        <dbReference type="ARBA" id="ARBA00022729"/>
    </source>
</evidence>
<evidence type="ECO:0000256" key="10">
    <source>
        <dbReference type="ARBA" id="ARBA00023170"/>
    </source>
</evidence>
<dbReference type="EMBL" id="JAXUIC010000002">
    <property type="protein sequence ID" value="KAK4602718.1"/>
    <property type="molecule type" value="Genomic_DNA"/>
</dbReference>
<reference evidence="13 14" key="1">
    <citation type="journal article" date="2023" name="G3 (Bethesda)">
        <title>A haplotype-resolved chromosome-scale genome for Quercus rubra L. provides insights into the genetics of adaptive traits for red oak species.</title>
        <authorList>
            <person name="Kapoor B."/>
            <person name="Jenkins J."/>
            <person name="Schmutz J."/>
            <person name="Zhebentyayeva T."/>
            <person name="Kuelheim C."/>
            <person name="Coggeshall M."/>
            <person name="Heim C."/>
            <person name="Lasky J.R."/>
            <person name="Leites L."/>
            <person name="Islam-Faridi N."/>
            <person name="Romero-Severson J."/>
            <person name="DeLeo V.L."/>
            <person name="Lucas S.M."/>
            <person name="Lazic D."/>
            <person name="Gailing O."/>
            <person name="Carlson J."/>
            <person name="Staton M."/>
        </authorList>
    </citation>
    <scope>NUCLEOTIDE SEQUENCE [LARGE SCALE GENOMIC DNA]</scope>
    <source>
        <strain evidence="13">Pseudo-F2</strain>
    </source>
</reference>
<dbReference type="Pfam" id="PF13855">
    <property type="entry name" value="LRR_8"/>
    <property type="match status" value="3"/>
</dbReference>
<dbReference type="Gene3D" id="3.80.10.10">
    <property type="entry name" value="Ribonuclease Inhibitor"/>
    <property type="match status" value="3"/>
</dbReference>
<dbReference type="GO" id="GO:0005886">
    <property type="term" value="C:plasma membrane"/>
    <property type="evidence" value="ECO:0007669"/>
    <property type="project" value="UniProtKB-SubCell"/>
</dbReference>
<comment type="caution">
    <text evidence="13">The sequence shown here is derived from an EMBL/GenBank/DDBJ whole genome shotgun (WGS) entry which is preliminary data.</text>
</comment>
<dbReference type="Pfam" id="PF08263">
    <property type="entry name" value="LRRNT_2"/>
    <property type="match status" value="1"/>
</dbReference>
<keyword evidence="9" id="KW-0472">Membrane</keyword>
<dbReference type="FunFam" id="3.80.10.10:FF:000383">
    <property type="entry name" value="Leucine-rich repeat receptor protein kinase EMS1"/>
    <property type="match status" value="1"/>
</dbReference>
<organism evidence="13 14">
    <name type="scientific">Quercus rubra</name>
    <name type="common">Northern red oak</name>
    <name type="synonym">Quercus borealis</name>
    <dbReference type="NCBI Taxonomy" id="3512"/>
    <lineage>
        <taxon>Eukaryota</taxon>
        <taxon>Viridiplantae</taxon>
        <taxon>Streptophyta</taxon>
        <taxon>Embryophyta</taxon>
        <taxon>Tracheophyta</taxon>
        <taxon>Spermatophyta</taxon>
        <taxon>Magnoliopsida</taxon>
        <taxon>eudicotyledons</taxon>
        <taxon>Gunneridae</taxon>
        <taxon>Pentapetalae</taxon>
        <taxon>rosids</taxon>
        <taxon>fabids</taxon>
        <taxon>Fagales</taxon>
        <taxon>Fagaceae</taxon>
        <taxon>Quercus</taxon>
    </lineage>
</organism>
<dbReference type="InterPro" id="IPR003591">
    <property type="entry name" value="Leu-rich_rpt_typical-subtyp"/>
</dbReference>
<dbReference type="PANTHER" id="PTHR48063">
    <property type="entry name" value="LRR RECEPTOR-LIKE KINASE"/>
    <property type="match status" value="1"/>
</dbReference>
<keyword evidence="10" id="KW-0675">Receptor</keyword>
<keyword evidence="3" id="KW-1003">Cell membrane</keyword>
<dbReference type="SMART" id="SM00365">
    <property type="entry name" value="LRR_SD22"/>
    <property type="match status" value="6"/>
</dbReference>
<dbReference type="PRINTS" id="PR00019">
    <property type="entry name" value="LEURICHRPT"/>
</dbReference>
<evidence type="ECO:0000259" key="12">
    <source>
        <dbReference type="Pfam" id="PF08263"/>
    </source>
</evidence>
<evidence type="ECO:0000256" key="1">
    <source>
        <dbReference type="ARBA" id="ARBA00004251"/>
    </source>
</evidence>
<evidence type="ECO:0000256" key="3">
    <source>
        <dbReference type="ARBA" id="ARBA00022475"/>
    </source>
</evidence>
<dbReference type="InterPro" id="IPR032675">
    <property type="entry name" value="LRR_dom_sf"/>
</dbReference>
<proteinExistence type="inferred from homology"/>
<dbReference type="FunFam" id="3.80.10.10:FF:001347">
    <property type="entry name" value="LRR receptor-like serine/threonine-protein kinase GSO2"/>
    <property type="match status" value="1"/>
</dbReference>
<dbReference type="InterPro" id="IPR001611">
    <property type="entry name" value="Leu-rich_rpt"/>
</dbReference>
<keyword evidence="5" id="KW-0812">Transmembrane</keyword>
<sequence length="963" mass="108004">MWCIERERQALLEFKKGLIDDKNRLSSWGTEYAKKNCCNWEGVLCSYQTGHILQLDLQAGGKPTLRGKISPSLIELHHLSYLDLSGNDFNQSQFPKFITLLSNLKYLYLVDANLSGQIPSQLGNLSRLQTLALGGNYLKIAENLDWLSPLVSIEYLSLRSVDLSVANNWLKVVAGLPKLSELWLSDCDLPLITPSSLLHVNSSKSLTHLDLSGNPHMTSSIFPWLFNSSTKLAYVYLSSNQLNGSIPNAFGNMNSLQELFLDDNQLDGGIPKSFEDICTLTTLGLYENYLNGQVLEFFKNLKGCLKDSLENLYLDSNQIEGSVPNFAIFPSLTWLGLADNKLNGNLAKSIESLHKLQHLIVRSNMLEGIISEAQLSNFPQLLYLDLSHNPLSLNFSIDWVPPFQLYGLYVRSCKLGPNFPNWIKTQRNLQFLDISSTGISNTIPTSFWDMPSELRYLNLSHNQIKGSLPNISTKVSNLHTIDFSSNGFEGPLPVFPPNMTSINLSKNMFSRLNSFVCLISGRTLKFLDLSSNHLSEEIPDCFMHWQGLEVLNLAHNKLSGKIPQSMGSLTQLIALDLSNNSLSGELPWSLQNCTMLRFLYLGKNKLFGKIPTWIGEKMSSLIILSLRSNEFHGSMQFQICLLVHIRYLDLSQNKISGTIPQCLNNLAAMAHKVSDFTMSDNFFIWNGIVYTIIGPGGMYGSGSNNTIDGVDSASIIVGWKGNVYEYGKNFGEMRSIDLANNKLTGKIPNEICSLIELKALNLSGNMLTGMIPQNIGQLEQLESLDLSRNQLFGSLPASMVALHYLGFLNLSYNEFSGRIPTSTQIQSFDSARFIGNLGLCGPPLIEKCPEDVTSNTNRSENYQEDGDEFWKCLYIGLVVCDNSSAYYKIAEDVSQLEAITILLKKPWRRSWAFDITCFYSAYGLMQWCKFWTSHDFRLPNSNINVCAFMYSYIYRITCVLGKS</sequence>
<evidence type="ECO:0000256" key="2">
    <source>
        <dbReference type="ARBA" id="ARBA00009592"/>
    </source>
</evidence>
<keyword evidence="14" id="KW-1185">Reference proteome</keyword>
<dbReference type="PANTHER" id="PTHR48063:SF101">
    <property type="entry name" value="LRR RECEPTOR-LIKE SERINE_THREONINE-PROTEIN KINASE FLS2"/>
    <property type="match status" value="1"/>
</dbReference>
<dbReference type="Pfam" id="PF00560">
    <property type="entry name" value="LRR_1"/>
    <property type="match status" value="7"/>
</dbReference>
<keyword evidence="6" id="KW-0732">Signal</keyword>
<dbReference type="FunFam" id="3.80.10.10:FF:000111">
    <property type="entry name" value="LRR receptor-like serine/threonine-protein kinase ERECTA"/>
    <property type="match status" value="1"/>
</dbReference>
<keyword evidence="11" id="KW-0325">Glycoprotein</keyword>
<dbReference type="Proteomes" id="UP001324115">
    <property type="component" value="Unassembled WGS sequence"/>
</dbReference>
<dbReference type="SMART" id="SM00369">
    <property type="entry name" value="LRR_TYP"/>
    <property type="match status" value="10"/>
</dbReference>
<keyword evidence="4" id="KW-0433">Leucine-rich repeat</keyword>
<evidence type="ECO:0000256" key="9">
    <source>
        <dbReference type="ARBA" id="ARBA00023136"/>
    </source>
</evidence>
<comment type="subcellular location">
    <subcellularLocation>
        <location evidence="1">Cell membrane</location>
        <topology evidence="1">Single-pass type I membrane protein</topology>
    </subcellularLocation>
</comment>
<evidence type="ECO:0000313" key="13">
    <source>
        <dbReference type="EMBL" id="KAK4602718.1"/>
    </source>
</evidence>
<dbReference type="InterPro" id="IPR013210">
    <property type="entry name" value="LRR_N_plant-typ"/>
</dbReference>
<keyword evidence="7" id="KW-0677">Repeat</keyword>
<evidence type="ECO:0000256" key="7">
    <source>
        <dbReference type="ARBA" id="ARBA00022737"/>
    </source>
</evidence>
<keyword evidence="8" id="KW-1133">Transmembrane helix</keyword>
<comment type="similarity">
    <text evidence="2">Belongs to the RLP family.</text>
</comment>
<evidence type="ECO:0000256" key="4">
    <source>
        <dbReference type="ARBA" id="ARBA00022614"/>
    </source>
</evidence>
<dbReference type="FunFam" id="3.80.10.10:FF:000221">
    <property type="entry name" value="Leucine-rich repeat receptor-like protein kinase PXL1"/>
    <property type="match status" value="1"/>
</dbReference>
<evidence type="ECO:0000256" key="11">
    <source>
        <dbReference type="ARBA" id="ARBA00023180"/>
    </source>
</evidence>
<name>A0AAN7FYV0_QUERU</name>
<evidence type="ECO:0000256" key="8">
    <source>
        <dbReference type="ARBA" id="ARBA00022989"/>
    </source>
</evidence>
<evidence type="ECO:0000256" key="5">
    <source>
        <dbReference type="ARBA" id="ARBA00022692"/>
    </source>
</evidence>
<dbReference type="InterPro" id="IPR046956">
    <property type="entry name" value="RLP23-like"/>
</dbReference>
<evidence type="ECO:0000313" key="14">
    <source>
        <dbReference type="Proteomes" id="UP001324115"/>
    </source>
</evidence>
<dbReference type="SUPFAM" id="SSF52058">
    <property type="entry name" value="L domain-like"/>
    <property type="match status" value="3"/>
</dbReference>
<feature type="domain" description="Leucine-rich repeat-containing N-terminal plant-type" evidence="12">
    <location>
        <begin position="6"/>
        <end position="46"/>
    </location>
</feature>
<protein>
    <recommendedName>
        <fullName evidence="12">Leucine-rich repeat-containing N-terminal plant-type domain-containing protein</fullName>
    </recommendedName>
</protein>
<accession>A0AAN7FYV0</accession>